<evidence type="ECO:0000256" key="3">
    <source>
        <dbReference type="ARBA" id="ARBA00022801"/>
    </source>
</evidence>
<comment type="cofactor">
    <cofactor evidence="1">
        <name>Zn(2+)</name>
        <dbReference type="ChEBI" id="CHEBI:29105"/>
    </cofactor>
</comment>
<dbReference type="GO" id="GO:0006526">
    <property type="term" value="P:L-arginine biosynthetic process"/>
    <property type="evidence" value="ECO:0007669"/>
    <property type="project" value="TreeGrafter"/>
</dbReference>
<dbReference type="InterPro" id="IPR036264">
    <property type="entry name" value="Bact_exopeptidase_dim_dom"/>
</dbReference>
<dbReference type="EMBL" id="AAOG01000003">
    <property type="protein sequence ID" value="EAR12080.1"/>
    <property type="molecule type" value="Genomic_DNA"/>
</dbReference>
<dbReference type="CDD" id="cd05651">
    <property type="entry name" value="M20_ArgE_DapE-like"/>
    <property type="match status" value="1"/>
</dbReference>
<dbReference type="GO" id="GO:0008777">
    <property type="term" value="F:acetylornithine deacetylase activity"/>
    <property type="evidence" value="ECO:0007669"/>
    <property type="project" value="TreeGrafter"/>
</dbReference>
<dbReference type="Proteomes" id="UP000003053">
    <property type="component" value="Unassembled WGS sequence"/>
</dbReference>
<reference evidence="7 8" key="1">
    <citation type="submission" date="2006-02" db="EMBL/GenBank/DDBJ databases">
        <authorList>
            <person name="Murray A."/>
            <person name="Staley J."/>
            <person name="Ferriera S."/>
            <person name="Johnson J."/>
            <person name="Kravitz S."/>
            <person name="Halpern A."/>
            <person name="Remington K."/>
            <person name="Beeson K."/>
            <person name="Tran B."/>
            <person name="Rogers Y.-H."/>
            <person name="Friedman R."/>
            <person name="Venter J.C."/>
        </authorList>
    </citation>
    <scope>NUCLEOTIDE SEQUENCE [LARGE SCALE GENOMIC DNA]</scope>
    <source>
        <strain evidence="7 8">23-P</strain>
    </source>
</reference>
<keyword evidence="3" id="KW-0378">Hydrolase</keyword>
<dbReference type="Pfam" id="PF01546">
    <property type="entry name" value="Peptidase_M20"/>
    <property type="match status" value="1"/>
</dbReference>
<dbReference type="InterPro" id="IPR001261">
    <property type="entry name" value="ArgE/DapE_CS"/>
</dbReference>
<sequence>MNVEKLTENAISLLTKLIETPSFSQEEENTALLISEWFLQHDIPFKSTKNNIWAVNKYFDESKPTLLLNSHHDTVKPNSAYTKNPFKASVEDGKLYGLGSNDAGGCLVSLLAAFTNFYPAENLCYNLVIVASAEEENSGKNGLNSMLPILPHIDVAIVGEPTLMQLAVAEKGLVVFDAVVAGTPSHAAHTNEHNAIYNSIEVLQWFKDFKFEKKSDALGAVKMTVTQISAGSQHNVVPAHVDLVIDVRVNDAYSNEEITAILQKESPCSKITPRSLRLNSSAIAIDHELVKAGIAIGRDTYGSPTLSDQAVLSCQSLKLGPGDSTRSHSANEFIYLQEIEEGIRLYIALLNRVITQK</sequence>
<keyword evidence="5" id="KW-0170">Cobalt</keyword>
<evidence type="ECO:0000256" key="2">
    <source>
        <dbReference type="ARBA" id="ARBA00022723"/>
    </source>
</evidence>
<dbReference type="Gene3D" id="3.40.630.10">
    <property type="entry name" value="Zn peptidases"/>
    <property type="match status" value="1"/>
</dbReference>
<evidence type="ECO:0000313" key="7">
    <source>
        <dbReference type="EMBL" id="EAR12080.1"/>
    </source>
</evidence>
<evidence type="ECO:0000256" key="5">
    <source>
        <dbReference type="ARBA" id="ARBA00023285"/>
    </source>
</evidence>
<feature type="domain" description="Peptidase M20 dimerisation" evidence="6">
    <location>
        <begin position="168"/>
        <end position="264"/>
    </location>
</feature>
<dbReference type="AlphaFoldDB" id="A4C1S7"/>
<dbReference type="SUPFAM" id="SSF55031">
    <property type="entry name" value="Bacterial exopeptidase dimerisation domain"/>
    <property type="match status" value="1"/>
</dbReference>
<dbReference type="Pfam" id="PF07687">
    <property type="entry name" value="M20_dimer"/>
    <property type="match status" value="1"/>
</dbReference>
<evidence type="ECO:0000256" key="4">
    <source>
        <dbReference type="ARBA" id="ARBA00022833"/>
    </source>
</evidence>
<dbReference type="PANTHER" id="PTHR43808">
    <property type="entry name" value="ACETYLORNITHINE DEACETYLASE"/>
    <property type="match status" value="1"/>
</dbReference>
<dbReference type="RefSeq" id="WP_004571043.1">
    <property type="nucleotide sequence ID" value="NZ_CH724148.1"/>
</dbReference>
<comment type="caution">
    <text evidence="7">The sequence shown here is derived from an EMBL/GenBank/DDBJ whole genome shotgun (WGS) entry which is preliminary data.</text>
</comment>
<dbReference type="Gene3D" id="3.30.70.360">
    <property type="match status" value="1"/>
</dbReference>
<dbReference type="PANTHER" id="PTHR43808:SF31">
    <property type="entry name" value="N-ACETYL-L-CITRULLINE DEACETYLASE"/>
    <property type="match status" value="1"/>
</dbReference>
<evidence type="ECO:0000259" key="6">
    <source>
        <dbReference type="Pfam" id="PF07687"/>
    </source>
</evidence>
<keyword evidence="4" id="KW-0862">Zinc</keyword>
<evidence type="ECO:0000313" key="8">
    <source>
        <dbReference type="Proteomes" id="UP000003053"/>
    </source>
</evidence>
<gene>
    <name evidence="7" type="ORF">PI23P_12122</name>
</gene>
<dbReference type="InterPro" id="IPR050072">
    <property type="entry name" value="Peptidase_M20A"/>
</dbReference>
<dbReference type="InterPro" id="IPR011650">
    <property type="entry name" value="Peptidase_M20_dimer"/>
</dbReference>
<dbReference type="eggNOG" id="COG0624">
    <property type="taxonomic scope" value="Bacteria"/>
</dbReference>
<keyword evidence="2" id="KW-0479">Metal-binding</keyword>
<dbReference type="GO" id="GO:0046872">
    <property type="term" value="F:metal ion binding"/>
    <property type="evidence" value="ECO:0007669"/>
    <property type="project" value="UniProtKB-KW"/>
</dbReference>
<dbReference type="InterPro" id="IPR002933">
    <property type="entry name" value="Peptidase_M20"/>
</dbReference>
<dbReference type="OrthoDB" id="9792335at2"/>
<dbReference type="HOGENOM" id="CLU_021802_2_0_10"/>
<proteinExistence type="predicted"/>
<dbReference type="SUPFAM" id="SSF53187">
    <property type="entry name" value="Zn-dependent exopeptidases"/>
    <property type="match status" value="1"/>
</dbReference>
<keyword evidence="8" id="KW-1185">Reference proteome</keyword>
<protein>
    <submittedName>
        <fullName evidence="7">Acetylornithine deacetylase</fullName>
    </submittedName>
</protein>
<accession>A4C1S7</accession>
<evidence type="ECO:0000256" key="1">
    <source>
        <dbReference type="ARBA" id="ARBA00001947"/>
    </source>
</evidence>
<name>A4C1S7_9FLAO</name>
<organism evidence="7 8">
    <name type="scientific">Polaribacter irgensii 23-P</name>
    <dbReference type="NCBI Taxonomy" id="313594"/>
    <lineage>
        <taxon>Bacteria</taxon>
        <taxon>Pseudomonadati</taxon>
        <taxon>Bacteroidota</taxon>
        <taxon>Flavobacteriia</taxon>
        <taxon>Flavobacteriales</taxon>
        <taxon>Flavobacteriaceae</taxon>
    </lineage>
</organism>
<dbReference type="PROSITE" id="PS00758">
    <property type="entry name" value="ARGE_DAPE_CPG2_1"/>
    <property type="match status" value="1"/>
</dbReference>
<dbReference type="STRING" id="313594.PI23P_12122"/>